<protein>
    <submittedName>
        <fullName evidence="1">Uncharacterized protein</fullName>
    </submittedName>
</protein>
<dbReference type="EMBL" id="MEUW01000020">
    <property type="protein sequence ID" value="OGC44440.1"/>
    <property type="molecule type" value="Genomic_DNA"/>
</dbReference>
<name>A0A1F4UI04_UNCKA</name>
<evidence type="ECO:0000313" key="1">
    <source>
        <dbReference type="EMBL" id="OGC44440.1"/>
    </source>
</evidence>
<dbReference type="Proteomes" id="UP000176583">
    <property type="component" value="Unassembled WGS sequence"/>
</dbReference>
<comment type="caution">
    <text evidence="1">The sequence shown here is derived from an EMBL/GenBank/DDBJ whole genome shotgun (WGS) entry which is preliminary data.</text>
</comment>
<dbReference type="AlphaFoldDB" id="A0A1F4UI04"/>
<reference evidence="1 2" key="1">
    <citation type="journal article" date="2016" name="Nat. Commun.">
        <title>Thousands of microbial genomes shed light on interconnected biogeochemical processes in an aquifer system.</title>
        <authorList>
            <person name="Anantharaman K."/>
            <person name="Brown C.T."/>
            <person name="Hug L.A."/>
            <person name="Sharon I."/>
            <person name="Castelle C.J."/>
            <person name="Probst A.J."/>
            <person name="Thomas B.C."/>
            <person name="Singh A."/>
            <person name="Wilkins M.J."/>
            <person name="Karaoz U."/>
            <person name="Brodie E.L."/>
            <person name="Williams K.H."/>
            <person name="Hubbard S.S."/>
            <person name="Banfield J.F."/>
        </authorList>
    </citation>
    <scope>NUCLEOTIDE SEQUENCE [LARGE SCALE GENOMIC DNA]</scope>
</reference>
<gene>
    <name evidence="1" type="ORF">A2V54_00260</name>
</gene>
<dbReference type="STRING" id="1802613.A2V54_00260"/>
<evidence type="ECO:0000313" key="2">
    <source>
        <dbReference type="Proteomes" id="UP000176583"/>
    </source>
</evidence>
<organism evidence="1 2">
    <name type="scientific">candidate division WWE3 bacterium RBG_19FT_COMBO_53_11</name>
    <dbReference type="NCBI Taxonomy" id="1802613"/>
    <lineage>
        <taxon>Bacteria</taxon>
        <taxon>Katanobacteria</taxon>
    </lineage>
</organism>
<sequence length="88" mass="9803">MYQSWAEMGGGSGMSSAEEHALYESAFEAVKQLPPGVYSPDGVVRRVKQRYRYTVVAAIWRMVDQDLARLTPTSRVRILPPKEGGSND</sequence>
<accession>A0A1F4UI04</accession>
<proteinExistence type="predicted"/>